<feature type="transmembrane region" description="Helical" evidence="1">
    <location>
        <begin position="20"/>
        <end position="43"/>
    </location>
</feature>
<dbReference type="InterPro" id="IPR036013">
    <property type="entry name" value="Band_7/SPFH_dom_sf"/>
</dbReference>
<reference evidence="3 4" key="1">
    <citation type="submission" date="2021-03" db="EMBL/GenBank/DDBJ databases">
        <title>Genomic Encyclopedia of Type Strains, Phase IV (KMG-IV): sequencing the most valuable type-strain genomes for metagenomic binning, comparative biology and taxonomic classification.</title>
        <authorList>
            <person name="Goeker M."/>
        </authorList>
    </citation>
    <scope>NUCLEOTIDE SEQUENCE [LARGE SCALE GENOMIC DNA]</scope>
    <source>
        <strain evidence="3 4">DSM 27138</strain>
    </source>
</reference>
<evidence type="ECO:0000259" key="2">
    <source>
        <dbReference type="SMART" id="SM00244"/>
    </source>
</evidence>
<dbReference type="CDD" id="cd03402">
    <property type="entry name" value="SPFH_like_u2"/>
    <property type="match status" value="1"/>
</dbReference>
<dbReference type="SMART" id="SM00244">
    <property type="entry name" value="PHB"/>
    <property type="match status" value="1"/>
</dbReference>
<accession>A0ABS4JUJ9</accession>
<dbReference type="PANTHER" id="PTHR43446:SF1">
    <property type="entry name" value="BAND 7 DOMAIN-CONTAINING PROTEIN"/>
    <property type="match status" value="1"/>
</dbReference>
<dbReference type="SUPFAM" id="SSF117892">
    <property type="entry name" value="Band 7/SPFH domain"/>
    <property type="match status" value="1"/>
</dbReference>
<keyword evidence="1" id="KW-1133">Transmembrane helix</keyword>
<dbReference type="Gene3D" id="3.30.479.30">
    <property type="entry name" value="Band 7 domain"/>
    <property type="match status" value="1"/>
</dbReference>
<dbReference type="Pfam" id="PF01145">
    <property type="entry name" value="Band_7"/>
    <property type="match status" value="1"/>
</dbReference>
<dbReference type="PANTHER" id="PTHR43446">
    <property type="entry name" value="MEMBRANE PROTEIN-RELATED"/>
    <property type="match status" value="1"/>
</dbReference>
<evidence type="ECO:0000256" key="1">
    <source>
        <dbReference type="SAM" id="Phobius"/>
    </source>
</evidence>
<keyword evidence="1" id="KW-0472">Membrane</keyword>
<evidence type="ECO:0000313" key="4">
    <source>
        <dbReference type="Proteomes" id="UP001519289"/>
    </source>
</evidence>
<comment type="caution">
    <text evidence="3">The sequence shown here is derived from an EMBL/GenBank/DDBJ whole genome shotgun (WGS) entry which is preliminary data.</text>
</comment>
<evidence type="ECO:0000313" key="3">
    <source>
        <dbReference type="EMBL" id="MBP2019195.1"/>
    </source>
</evidence>
<feature type="domain" description="Band 7" evidence="2">
    <location>
        <begin position="72"/>
        <end position="237"/>
    </location>
</feature>
<dbReference type="GO" id="GO:0006508">
    <property type="term" value="P:proteolysis"/>
    <property type="evidence" value="ECO:0007669"/>
    <property type="project" value="UniProtKB-KW"/>
</dbReference>
<gene>
    <name evidence="3" type="ORF">J2Z79_002620</name>
</gene>
<dbReference type="GO" id="GO:0008233">
    <property type="term" value="F:peptidase activity"/>
    <property type="evidence" value="ECO:0007669"/>
    <property type="project" value="UniProtKB-KW"/>
</dbReference>
<keyword evidence="3" id="KW-0645">Protease</keyword>
<feature type="transmembrane region" description="Helical" evidence="1">
    <location>
        <begin position="55"/>
        <end position="77"/>
    </location>
</feature>
<dbReference type="InterPro" id="IPR001107">
    <property type="entry name" value="Band_7"/>
</dbReference>
<name>A0ABS4JUJ9_9FIRM</name>
<dbReference type="Proteomes" id="UP001519289">
    <property type="component" value="Unassembled WGS sequence"/>
</dbReference>
<keyword evidence="1" id="KW-0812">Transmembrane</keyword>
<dbReference type="EMBL" id="JAGGLG010000024">
    <property type="protein sequence ID" value="MBP2019195.1"/>
    <property type="molecule type" value="Genomic_DNA"/>
</dbReference>
<keyword evidence="4" id="KW-1185">Reference proteome</keyword>
<protein>
    <submittedName>
        <fullName evidence="3">Regulator of protease activity HflC (Stomatin/prohibitin superfamily)</fullName>
    </submittedName>
</protein>
<keyword evidence="3" id="KW-0378">Hydrolase</keyword>
<proteinExistence type="predicted"/>
<sequence length="302" mass="33201">MTERVSEPMAAIPERSVRTWPGWLGLLTSLALMAVSVWLFVLGLPMDVWEDPSPLLLVVSGLLFAASIVLLNGLFVVQPNQAEVVVLFGRYLGSVKTDGWYFVNPLTTKRKISLRVHNFTSPQLKVNDANGNPIEIAAVVVWRVVDTARAVFSVEDYNAFVGVQSETAIRHLASQYPYDDGLNEGEPSLRGSAEEVARALQRELQERLEMAGIEVIEARISHLAYSPEIAGAMLQRQQAAAIIAARQKIVEGAVSMVEMALDMLDQQQKVELSPERKADLVSNLLVVLTSDRAAQPTLPMGR</sequence>
<organism evidence="3 4">
    <name type="scientific">Symbiobacterium terraclitae</name>
    <dbReference type="NCBI Taxonomy" id="557451"/>
    <lineage>
        <taxon>Bacteria</taxon>
        <taxon>Bacillati</taxon>
        <taxon>Bacillota</taxon>
        <taxon>Clostridia</taxon>
        <taxon>Eubacteriales</taxon>
        <taxon>Symbiobacteriaceae</taxon>
        <taxon>Symbiobacterium</taxon>
    </lineage>
</organism>